<dbReference type="GO" id="GO:0000981">
    <property type="term" value="F:DNA-binding transcription factor activity, RNA polymerase II-specific"/>
    <property type="evidence" value="ECO:0007669"/>
    <property type="project" value="TreeGrafter"/>
</dbReference>
<dbReference type="GO" id="GO:0005634">
    <property type="term" value="C:nucleus"/>
    <property type="evidence" value="ECO:0007669"/>
    <property type="project" value="TreeGrafter"/>
</dbReference>
<dbReference type="InterPro" id="IPR050560">
    <property type="entry name" value="MYB_TF"/>
</dbReference>
<proteinExistence type="predicted"/>
<protein>
    <recommendedName>
        <fullName evidence="2">Myb-like domain-containing protein</fullName>
    </recommendedName>
</protein>
<name>A0A0F9K8Q5_9ZZZZ</name>
<comment type="caution">
    <text evidence="1">The sequence shown here is derived from an EMBL/GenBank/DDBJ whole genome shotgun (WGS) entry which is preliminary data.</text>
</comment>
<dbReference type="InterPro" id="IPR001005">
    <property type="entry name" value="SANT/Myb"/>
</dbReference>
<dbReference type="GO" id="GO:0000978">
    <property type="term" value="F:RNA polymerase II cis-regulatory region sequence-specific DNA binding"/>
    <property type="evidence" value="ECO:0007669"/>
    <property type="project" value="TreeGrafter"/>
</dbReference>
<sequence>MSGKRWTSEELELVDRLYPNASWGALLAALPRRTHAAIQVRGNLRGIKRLDYIRASEQERWFWTHQEDAILRCGWASGLPVPAIMALLPNRRKDAIHQRRMHLKLPSRQKCWTPEEREALRRLYPLASWDEIFAALPGRSYPAIIMRAILLRLTRLAWDSGRGGTKKAWSAEEDGILRRAWLNGLPVQDICTLLPGRSYTSIAGHRKSLDLPSRMRCWTAEELETLDCMYPCSSWKALLAALPGRTQNAVKTRAITRNITKLVWEGNNGTNRRAGYRDRYTREEEAA</sequence>
<dbReference type="CDD" id="cd00167">
    <property type="entry name" value="SANT"/>
    <property type="match status" value="1"/>
</dbReference>
<dbReference type="EMBL" id="LAZR01014210">
    <property type="protein sequence ID" value="KKM18498.1"/>
    <property type="molecule type" value="Genomic_DNA"/>
</dbReference>
<dbReference type="InterPro" id="IPR009057">
    <property type="entry name" value="Homeodomain-like_sf"/>
</dbReference>
<evidence type="ECO:0000313" key="1">
    <source>
        <dbReference type="EMBL" id="KKM18498.1"/>
    </source>
</evidence>
<dbReference type="AlphaFoldDB" id="A0A0F9K8Q5"/>
<organism evidence="1">
    <name type="scientific">marine sediment metagenome</name>
    <dbReference type="NCBI Taxonomy" id="412755"/>
    <lineage>
        <taxon>unclassified sequences</taxon>
        <taxon>metagenomes</taxon>
        <taxon>ecological metagenomes</taxon>
    </lineage>
</organism>
<dbReference type="SUPFAM" id="SSF46689">
    <property type="entry name" value="Homeodomain-like"/>
    <property type="match status" value="1"/>
</dbReference>
<reference evidence="1" key="1">
    <citation type="journal article" date="2015" name="Nature">
        <title>Complex archaea that bridge the gap between prokaryotes and eukaryotes.</title>
        <authorList>
            <person name="Spang A."/>
            <person name="Saw J.H."/>
            <person name="Jorgensen S.L."/>
            <person name="Zaremba-Niedzwiedzka K."/>
            <person name="Martijn J."/>
            <person name="Lind A.E."/>
            <person name="van Eijk R."/>
            <person name="Schleper C."/>
            <person name="Guy L."/>
            <person name="Ettema T.J."/>
        </authorList>
    </citation>
    <scope>NUCLEOTIDE SEQUENCE</scope>
</reference>
<gene>
    <name evidence="1" type="ORF">LCGC14_1665090</name>
</gene>
<dbReference type="PANTHER" id="PTHR45614">
    <property type="entry name" value="MYB PROTEIN-RELATED"/>
    <property type="match status" value="1"/>
</dbReference>
<accession>A0A0F9K8Q5</accession>
<evidence type="ECO:0008006" key="2">
    <source>
        <dbReference type="Google" id="ProtNLM"/>
    </source>
</evidence>